<organism evidence="1 3">
    <name type="scientific">Limnoraphis robusta CS-951</name>
    <dbReference type="NCBI Taxonomy" id="1637645"/>
    <lineage>
        <taxon>Bacteria</taxon>
        <taxon>Bacillati</taxon>
        <taxon>Cyanobacteriota</taxon>
        <taxon>Cyanophyceae</taxon>
        <taxon>Oscillatoriophycideae</taxon>
        <taxon>Oscillatoriales</taxon>
        <taxon>Sirenicapillariaceae</taxon>
        <taxon>Limnoraphis</taxon>
    </lineage>
</organism>
<evidence type="ECO:0000313" key="2">
    <source>
        <dbReference type="EMBL" id="KMW70198.1"/>
    </source>
</evidence>
<dbReference type="EMBL" id="LATL02000149">
    <property type="protein sequence ID" value="KKD38130.1"/>
    <property type="molecule type" value="Genomic_DNA"/>
</dbReference>
<proteinExistence type="predicted"/>
<dbReference type="EMBL" id="LATL02000234">
    <property type="protein sequence ID" value="KMW70198.1"/>
    <property type="molecule type" value="Genomic_DNA"/>
</dbReference>
<dbReference type="PATRIC" id="fig|1637645.4.peg.3022"/>
<name>A0A0F5YIX8_9CYAN</name>
<comment type="caution">
    <text evidence="1">The sequence shown here is derived from an EMBL/GenBank/DDBJ whole genome shotgun (WGS) entry which is preliminary data.</text>
</comment>
<evidence type="ECO:0000313" key="1">
    <source>
        <dbReference type="EMBL" id="KKD38130.1"/>
    </source>
</evidence>
<dbReference type="AlphaFoldDB" id="A0A0F5YIX8"/>
<gene>
    <name evidence="1" type="ORF">WN50_10565</name>
    <name evidence="2" type="ORF">WN50_37075</name>
</gene>
<reference evidence="1 3" key="1">
    <citation type="submission" date="2015-06" db="EMBL/GenBank/DDBJ databases">
        <title>Draft genome assembly of filamentous brackish cyanobacterium Limnoraphis robusta strain CS-951.</title>
        <authorList>
            <person name="Willis A."/>
            <person name="Parks M."/>
            <person name="Burford M.A."/>
        </authorList>
    </citation>
    <scope>NUCLEOTIDE SEQUENCE [LARGE SCALE GENOMIC DNA]</scope>
    <source>
        <strain evidence="1 3">CS-951</strain>
    </source>
</reference>
<sequence>MVFMATLNNHPVWENLSEVINGIDANSLLGEHLALCDYQISGSEKMTPRERLTPCGKTAIASKEKWKKWNDQMTVPDVHSVMIALESVD</sequence>
<accession>A0A0F5YIX8</accession>
<evidence type="ECO:0000313" key="3">
    <source>
        <dbReference type="Proteomes" id="UP000033607"/>
    </source>
</evidence>
<dbReference type="Proteomes" id="UP000033607">
    <property type="component" value="Unassembled WGS sequence"/>
</dbReference>
<protein>
    <submittedName>
        <fullName evidence="1">Uncharacterized protein</fullName>
    </submittedName>
</protein>